<protein>
    <submittedName>
        <fullName evidence="1">Uncharacterized protein</fullName>
    </submittedName>
</protein>
<accession>A0A2T2WF78</accession>
<dbReference type="Proteomes" id="UP000241848">
    <property type="component" value="Unassembled WGS sequence"/>
</dbReference>
<sequence length="86" mass="10114">MRVVTDIIEFAIVVDFVVCQARPRPPSRFRSHILPVVTQVAAYQNFRWRTQIEYAIASLRLFILFGIRQVRVTVLYQHDGIWQLAI</sequence>
<dbReference type="EMBL" id="PXYV01000048">
    <property type="protein sequence ID" value="PSR20868.1"/>
    <property type="molecule type" value="Genomic_DNA"/>
</dbReference>
<gene>
    <name evidence="1" type="ORF">C7B45_12960</name>
</gene>
<comment type="caution">
    <text evidence="1">The sequence shown here is derived from an EMBL/GenBank/DDBJ whole genome shotgun (WGS) entry which is preliminary data.</text>
</comment>
<evidence type="ECO:0000313" key="2">
    <source>
        <dbReference type="Proteomes" id="UP000241848"/>
    </source>
</evidence>
<proteinExistence type="predicted"/>
<reference evidence="1 2" key="1">
    <citation type="journal article" date="2014" name="BMC Genomics">
        <title>Comparison of environmental and isolate Sulfobacillus genomes reveals diverse carbon, sulfur, nitrogen, and hydrogen metabolisms.</title>
        <authorList>
            <person name="Justice N.B."/>
            <person name="Norman A."/>
            <person name="Brown C.T."/>
            <person name="Singh A."/>
            <person name="Thomas B.C."/>
            <person name="Banfield J.F."/>
        </authorList>
    </citation>
    <scope>NUCLEOTIDE SEQUENCE [LARGE SCALE GENOMIC DNA]</scope>
    <source>
        <strain evidence="1">AMDSBA3</strain>
    </source>
</reference>
<dbReference type="AlphaFoldDB" id="A0A2T2WF78"/>
<name>A0A2T2WF78_9FIRM</name>
<evidence type="ECO:0000313" key="1">
    <source>
        <dbReference type="EMBL" id="PSR20868.1"/>
    </source>
</evidence>
<organism evidence="1 2">
    <name type="scientific">Sulfobacillus acidophilus</name>
    <dbReference type="NCBI Taxonomy" id="53633"/>
    <lineage>
        <taxon>Bacteria</taxon>
        <taxon>Bacillati</taxon>
        <taxon>Bacillota</taxon>
        <taxon>Clostridia</taxon>
        <taxon>Eubacteriales</taxon>
        <taxon>Clostridiales Family XVII. Incertae Sedis</taxon>
        <taxon>Sulfobacillus</taxon>
    </lineage>
</organism>